<dbReference type="GeneID" id="92931332"/>
<dbReference type="PANTHER" id="PTHR45947">
    <property type="entry name" value="SULFOQUINOVOSYL TRANSFERASE SQD2"/>
    <property type="match status" value="1"/>
</dbReference>
<evidence type="ECO:0000313" key="3">
    <source>
        <dbReference type="Proteomes" id="UP000005522"/>
    </source>
</evidence>
<accession>A0A059ZU22</accession>
<organism evidence="2 3">
    <name type="scientific">Acidithiobacillus caldus (strain ATCC 51756 / DSM 8584 / KU)</name>
    <dbReference type="NCBI Taxonomy" id="637389"/>
    <lineage>
        <taxon>Bacteria</taxon>
        <taxon>Pseudomonadati</taxon>
        <taxon>Pseudomonadota</taxon>
        <taxon>Acidithiobacillia</taxon>
        <taxon>Acidithiobacillales</taxon>
        <taxon>Acidithiobacillaceae</taxon>
        <taxon>Acidithiobacillus</taxon>
    </lineage>
</organism>
<protein>
    <submittedName>
        <fullName evidence="2">Glycosyltransferase</fullName>
    </submittedName>
</protein>
<gene>
    <name evidence="2" type="ORF">Acaty_c1113</name>
</gene>
<dbReference type="eggNOG" id="COG0438">
    <property type="taxonomic scope" value="Bacteria"/>
</dbReference>
<dbReference type="CDD" id="cd03814">
    <property type="entry name" value="GT4-like"/>
    <property type="match status" value="1"/>
</dbReference>
<proteinExistence type="predicted"/>
<keyword evidence="2" id="KW-0808">Transferase</keyword>
<dbReference type="Proteomes" id="UP000005522">
    <property type="component" value="Chromosome"/>
</dbReference>
<dbReference type="EMBL" id="CP005986">
    <property type="protein sequence ID" value="AIA54983.1"/>
    <property type="molecule type" value="Genomic_DNA"/>
</dbReference>
<evidence type="ECO:0000259" key="1">
    <source>
        <dbReference type="Pfam" id="PF13439"/>
    </source>
</evidence>
<dbReference type="AlphaFoldDB" id="A0A059ZU22"/>
<name>A0A059ZU22_ACICK</name>
<sequence length="339" mass="37549">MKIALVTDAWHPQINGVVRALSETAAQAQRMGHEVLVVNSLGQRTVPCPTYREIRLTLRPYASIKRLLGDFQPDAVHIATEGPLGLAARFYCKRRRWDFTTSFHTRFPEYLAARAPVPLGLSYAFLRWFHGGAAHTMVSNPALAEDLRARGITRLALWSRGVDTTLFRPLPEAERHAILDLPRPVYAYFGRVAVEKNVEDFLRLQLPGSKVVIGDGPQAAELQSRYPDVHWLGMRQGEDLARHLAATDVMVFPSRTDTLGLVILEANACGVPVAAYPVVGPLATVRNGINGILDADLRTAALAALELSRESCRERAMVYDWAGCTREFLGNLVPARGRH</sequence>
<dbReference type="SUPFAM" id="SSF53756">
    <property type="entry name" value="UDP-Glycosyltransferase/glycogen phosphorylase"/>
    <property type="match status" value="1"/>
</dbReference>
<dbReference type="Pfam" id="PF13692">
    <property type="entry name" value="Glyco_trans_1_4"/>
    <property type="match status" value="1"/>
</dbReference>
<dbReference type="Gene3D" id="3.40.50.2000">
    <property type="entry name" value="Glycogen Phosphorylase B"/>
    <property type="match status" value="2"/>
</dbReference>
<dbReference type="InterPro" id="IPR050194">
    <property type="entry name" value="Glycosyltransferase_grp1"/>
</dbReference>
<evidence type="ECO:0000313" key="2">
    <source>
        <dbReference type="EMBL" id="AIA54983.1"/>
    </source>
</evidence>
<dbReference type="RefSeq" id="WP_004871713.1">
    <property type="nucleotide sequence ID" value="NZ_CP005986.1"/>
</dbReference>
<dbReference type="GO" id="GO:0016757">
    <property type="term" value="F:glycosyltransferase activity"/>
    <property type="evidence" value="ECO:0007669"/>
    <property type="project" value="TreeGrafter"/>
</dbReference>
<dbReference type="PANTHER" id="PTHR45947:SF3">
    <property type="entry name" value="SULFOQUINOVOSYL TRANSFERASE SQD2"/>
    <property type="match status" value="1"/>
</dbReference>
<feature type="domain" description="Glycosyltransferase subfamily 4-like N-terminal" evidence="1">
    <location>
        <begin position="14"/>
        <end position="165"/>
    </location>
</feature>
<dbReference type="KEGG" id="acz:Acaty_c1113"/>
<dbReference type="Pfam" id="PF13439">
    <property type="entry name" value="Glyco_transf_4"/>
    <property type="match status" value="1"/>
</dbReference>
<dbReference type="InterPro" id="IPR028098">
    <property type="entry name" value="Glyco_trans_4-like_N"/>
</dbReference>
<dbReference type="HOGENOM" id="CLU_009583_2_0_6"/>
<reference evidence="2 3" key="1">
    <citation type="journal article" date="2009" name="J. Bacteriol.">
        <title>Draft genome sequence of the extremely acidophilic bacterium Acidithiobacillus caldus ATCC 51756 reveals metabolic versatility in the genus Acidithiobacillus.</title>
        <authorList>
            <person name="Valdes J."/>
            <person name="Quatrini R."/>
            <person name="Hallberg K."/>
            <person name="Dopson M."/>
            <person name="Valenzuela P.D."/>
            <person name="Holmes D.S."/>
        </authorList>
    </citation>
    <scope>NUCLEOTIDE SEQUENCE [LARGE SCALE GENOMIC DNA]</scope>
    <source>
        <strain evidence="3">ATCC 51756 / DSM 8584 / KU</strain>
    </source>
</reference>